<evidence type="ECO:0000313" key="2">
    <source>
        <dbReference type="Proteomes" id="UP000215914"/>
    </source>
</evidence>
<accession>A0A251UIS7</accession>
<reference evidence="2" key="1">
    <citation type="journal article" date="2017" name="Nature">
        <title>The sunflower genome provides insights into oil metabolism, flowering and Asterid evolution.</title>
        <authorList>
            <person name="Badouin H."/>
            <person name="Gouzy J."/>
            <person name="Grassa C.J."/>
            <person name="Murat F."/>
            <person name="Staton S.E."/>
            <person name="Cottret L."/>
            <person name="Lelandais-Briere C."/>
            <person name="Owens G.L."/>
            <person name="Carrere S."/>
            <person name="Mayjonade B."/>
            <person name="Legrand L."/>
            <person name="Gill N."/>
            <person name="Kane N.C."/>
            <person name="Bowers J.E."/>
            <person name="Hubner S."/>
            <person name="Bellec A."/>
            <person name="Berard A."/>
            <person name="Berges H."/>
            <person name="Blanchet N."/>
            <person name="Boniface M.C."/>
            <person name="Brunel D."/>
            <person name="Catrice O."/>
            <person name="Chaidir N."/>
            <person name="Claudel C."/>
            <person name="Donnadieu C."/>
            <person name="Faraut T."/>
            <person name="Fievet G."/>
            <person name="Helmstetter N."/>
            <person name="King M."/>
            <person name="Knapp S.J."/>
            <person name="Lai Z."/>
            <person name="Le Paslier M.C."/>
            <person name="Lippi Y."/>
            <person name="Lorenzon L."/>
            <person name="Mandel J.R."/>
            <person name="Marage G."/>
            <person name="Marchand G."/>
            <person name="Marquand E."/>
            <person name="Bret-Mestries E."/>
            <person name="Morien E."/>
            <person name="Nambeesan S."/>
            <person name="Nguyen T."/>
            <person name="Pegot-Espagnet P."/>
            <person name="Pouilly N."/>
            <person name="Raftis F."/>
            <person name="Sallet E."/>
            <person name="Schiex T."/>
            <person name="Thomas J."/>
            <person name="Vandecasteele C."/>
            <person name="Vares D."/>
            <person name="Vear F."/>
            <person name="Vautrin S."/>
            <person name="Crespi M."/>
            <person name="Mangin B."/>
            <person name="Burke J.M."/>
            <person name="Salse J."/>
            <person name="Munos S."/>
            <person name="Vincourt P."/>
            <person name="Rieseberg L.H."/>
            <person name="Langlade N.B."/>
        </authorList>
    </citation>
    <scope>NUCLEOTIDE SEQUENCE [LARGE SCALE GENOMIC DNA]</scope>
    <source>
        <strain evidence="2">cv. SF193</strain>
    </source>
</reference>
<evidence type="ECO:0000313" key="1">
    <source>
        <dbReference type="EMBL" id="OTG22994.1"/>
    </source>
</evidence>
<sequence length="53" mass="5779">MQTLAQRNSIAKDRVRALTMTARQTMVEIWRPVQDVADSCTAGAATNVIFGLA</sequence>
<keyword evidence="2" id="KW-1185">Reference proteome</keyword>
<dbReference type="Proteomes" id="UP000215914">
    <property type="component" value="Chromosome 6"/>
</dbReference>
<dbReference type="EMBL" id="CM007895">
    <property type="protein sequence ID" value="OTG22994.1"/>
    <property type="molecule type" value="Genomic_DNA"/>
</dbReference>
<gene>
    <name evidence="1" type="ORF">HannXRQ_Chr06g0177461</name>
</gene>
<name>A0A251UIS7_HELAN</name>
<protein>
    <submittedName>
        <fullName evidence="1">Uncharacterized protein</fullName>
    </submittedName>
</protein>
<dbReference type="InParanoid" id="A0A251UIS7"/>
<organism evidence="1 2">
    <name type="scientific">Helianthus annuus</name>
    <name type="common">Common sunflower</name>
    <dbReference type="NCBI Taxonomy" id="4232"/>
    <lineage>
        <taxon>Eukaryota</taxon>
        <taxon>Viridiplantae</taxon>
        <taxon>Streptophyta</taxon>
        <taxon>Embryophyta</taxon>
        <taxon>Tracheophyta</taxon>
        <taxon>Spermatophyta</taxon>
        <taxon>Magnoliopsida</taxon>
        <taxon>eudicotyledons</taxon>
        <taxon>Gunneridae</taxon>
        <taxon>Pentapetalae</taxon>
        <taxon>asterids</taxon>
        <taxon>campanulids</taxon>
        <taxon>Asterales</taxon>
        <taxon>Asteraceae</taxon>
        <taxon>Asteroideae</taxon>
        <taxon>Heliantheae alliance</taxon>
        <taxon>Heliantheae</taxon>
        <taxon>Helianthus</taxon>
    </lineage>
</organism>
<proteinExistence type="predicted"/>
<dbReference type="AlphaFoldDB" id="A0A251UIS7"/>